<feature type="domain" description="Nudix hydrolase" evidence="3">
    <location>
        <begin position="29"/>
        <end position="161"/>
    </location>
</feature>
<proteinExistence type="predicted"/>
<dbReference type="PROSITE" id="PS51462">
    <property type="entry name" value="NUDIX"/>
    <property type="match status" value="1"/>
</dbReference>
<gene>
    <name evidence="4" type="ORF">COT71_01600</name>
</gene>
<evidence type="ECO:0000313" key="5">
    <source>
        <dbReference type="Proteomes" id="UP000230731"/>
    </source>
</evidence>
<sequence>MREKIVLQTKGFDVIQREEADSHVWHYVRRKEGVAILALTDDHEVILVRQRRPAISDILIEIPAGGIERGDTDLTAEASRELKEETGFEAGKLEKMIEMYPSPGYYTEKTHIFLATHLSRSQQRLTELEKQNQLKVMQLPLPKVLEMICEGEITDAKTIVAVCLYTQKKLPNNGQQRASR</sequence>
<reference evidence="5" key="1">
    <citation type="submission" date="2017-09" db="EMBL/GenBank/DDBJ databases">
        <title>Depth-based differentiation of microbial function through sediment-hosted aquifers and enrichment of novel symbionts in the deep terrestrial subsurface.</title>
        <authorList>
            <person name="Probst A.J."/>
            <person name="Ladd B."/>
            <person name="Jarett J.K."/>
            <person name="Geller-Mcgrath D.E."/>
            <person name="Sieber C.M.K."/>
            <person name="Emerson J.B."/>
            <person name="Anantharaman K."/>
            <person name="Thomas B.C."/>
            <person name="Malmstrom R."/>
            <person name="Stieglmeier M."/>
            <person name="Klingl A."/>
            <person name="Woyke T."/>
            <person name="Ryan C.M."/>
            <person name="Banfield J.F."/>
        </authorList>
    </citation>
    <scope>NUCLEOTIDE SEQUENCE [LARGE SCALE GENOMIC DNA]</scope>
</reference>
<evidence type="ECO:0000313" key="4">
    <source>
        <dbReference type="EMBL" id="PIT98272.1"/>
    </source>
</evidence>
<dbReference type="EMBL" id="PEZP01000019">
    <property type="protein sequence ID" value="PIT98272.1"/>
    <property type="molecule type" value="Genomic_DNA"/>
</dbReference>
<comment type="caution">
    <text evidence="4">The sequence shown here is derived from an EMBL/GenBank/DDBJ whole genome shotgun (WGS) entry which is preliminary data.</text>
</comment>
<dbReference type="PANTHER" id="PTHR11839">
    <property type="entry name" value="UDP/ADP-SUGAR PYROPHOSPHATASE"/>
    <property type="match status" value="1"/>
</dbReference>
<dbReference type="PANTHER" id="PTHR11839:SF18">
    <property type="entry name" value="NUDIX HYDROLASE DOMAIN-CONTAINING PROTEIN"/>
    <property type="match status" value="1"/>
</dbReference>
<dbReference type="AlphaFoldDB" id="A0A2M6WZN3"/>
<dbReference type="Proteomes" id="UP000230731">
    <property type="component" value="Unassembled WGS sequence"/>
</dbReference>
<dbReference type="GO" id="GO:0016787">
    <property type="term" value="F:hydrolase activity"/>
    <property type="evidence" value="ECO:0007669"/>
    <property type="project" value="UniProtKB-KW"/>
</dbReference>
<dbReference type="GO" id="GO:0019693">
    <property type="term" value="P:ribose phosphate metabolic process"/>
    <property type="evidence" value="ECO:0007669"/>
    <property type="project" value="TreeGrafter"/>
</dbReference>
<dbReference type="InterPro" id="IPR015797">
    <property type="entry name" value="NUDIX_hydrolase-like_dom_sf"/>
</dbReference>
<dbReference type="SUPFAM" id="SSF55811">
    <property type="entry name" value="Nudix"/>
    <property type="match status" value="1"/>
</dbReference>
<comment type="cofactor">
    <cofactor evidence="1">
        <name>Mg(2+)</name>
        <dbReference type="ChEBI" id="CHEBI:18420"/>
    </cofactor>
</comment>
<dbReference type="GO" id="GO:0006753">
    <property type="term" value="P:nucleoside phosphate metabolic process"/>
    <property type="evidence" value="ECO:0007669"/>
    <property type="project" value="TreeGrafter"/>
</dbReference>
<dbReference type="Pfam" id="PF00293">
    <property type="entry name" value="NUDIX"/>
    <property type="match status" value="1"/>
</dbReference>
<evidence type="ECO:0000259" key="3">
    <source>
        <dbReference type="PROSITE" id="PS51462"/>
    </source>
</evidence>
<accession>A0A2M6WZN3</accession>
<evidence type="ECO:0000256" key="2">
    <source>
        <dbReference type="ARBA" id="ARBA00022801"/>
    </source>
</evidence>
<keyword evidence="2" id="KW-0378">Hydrolase</keyword>
<organism evidence="4 5">
    <name type="scientific">Candidatus Andersenbacteria bacterium CG10_big_fil_rev_8_21_14_0_10_54_11</name>
    <dbReference type="NCBI Taxonomy" id="1974485"/>
    <lineage>
        <taxon>Bacteria</taxon>
        <taxon>Candidatus Anderseniibacteriota</taxon>
    </lineage>
</organism>
<dbReference type="Gene3D" id="3.90.79.10">
    <property type="entry name" value="Nucleoside Triphosphate Pyrophosphohydrolase"/>
    <property type="match status" value="1"/>
</dbReference>
<protein>
    <recommendedName>
        <fullName evidence="3">Nudix hydrolase domain-containing protein</fullName>
    </recommendedName>
</protein>
<evidence type="ECO:0000256" key="1">
    <source>
        <dbReference type="ARBA" id="ARBA00001946"/>
    </source>
</evidence>
<name>A0A2M6WZN3_9BACT</name>
<dbReference type="InterPro" id="IPR000086">
    <property type="entry name" value="NUDIX_hydrolase_dom"/>
</dbReference>
<dbReference type="CDD" id="cd03424">
    <property type="entry name" value="NUDIX_ADPRase_Nudt5_UGPPase_Nudt14"/>
    <property type="match status" value="1"/>
</dbReference>